<evidence type="ECO:0000256" key="1">
    <source>
        <dbReference type="SAM" id="Phobius"/>
    </source>
</evidence>
<dbReference type="Proteomes" id="UP000094622">
    <property type="component" value="Unassembled WGS sequence"/>
</dbReference>
<name>A0A1E3H0W9_9HYPH</name>
<feature type="transmembrane region" description="Helical" evidence="1">
    <location>
        <begin position="33"/>
        <end position="51"/>
    </location>
</feature>
<protein>
    <submittedName>
        <fullName evidence="2">Uncharacterized protein</fullName>
    </submittedName>
</protein>
<sequence length="57" mass="6209">MRFLDFAAAAFLWWLALNVLLDAGARRAAGDDFSGALLVGVVFILLANWLARSRAQS</sequence>
<accession>A0A1E3H0W9</accession>
<dbReference type="EMBL" id="MCRJ01000103">
    <property type="protein sequence ID" value="ODN69221.1"/>
    <property type="molecule type" value="Genomic_DNA"/>
</dbReference>
<gene>
    <name evidence="2" type="ORF">A6302_03483</name>
</gene>
<reference evidence="2 3" key="1">
    <citation type="submission" date="2016-07" db="EMBL/GenBank/DDBJ databases">
        <title>Draft Genome Sequence of Methylobrevis pamukkalensis PK2.</title>
        <authorList>
            <person name="Vasilenko O.V."/>
            <person name="Doronina N.V."/>
            <person name="Shmareva M.N."/>
            <person name="Tarlachkov S.V."/>
            <person name="Mustakhimov I."/>
            <person name="Trotsenko Y.A."/>
        </authorList>
    </citation>
    <scope>NUCLEOTIDE SEQUENCE [LARGE SCALE GENOMIC DNA]</scope>
    <source>
        <strain evidence="2 3">PK2</strain>
    </source>
</reference>
<keyword evidence="1" id="KW-0812">Transmembrane</keyword>
<organism evidence="2 3">
    <name type="scientific">Methylobrevis pamukkalensis</name>
    <dbReference type="NCBI Taxonomy" id="1439726"/>
    <lineage>
        <taxon>Bacteria</taxon>
        <taxon>Pseudomonadati</taxon>
        <taxon>Pseudomonadota</taxon>
        <taxon>Alphaproteobacteria</taxon>
        <taxon>Hyphomicrobiales</taxon>
        <taxon>Pleomorphomonadaceae</taxon>
        <taxon>Methylobrevis</taxon>
    </lineage>
</organism>
<dbReference type="RefSeq" id="WP_169833609.1">
    <property type="nucleotide sequence ID" value="NZ_MCRJ01000103.1"/>
</dbReference>
<proteinExistence type="predicted"/>
<comment type="caution">
    <text evidence="2">The sequence shown here is derived from an EMBL/GenBank/DDBJ whole genome shotgun (WGS) entry which is preliminary data.</text>
</comment>
<evidence type="ECO:0000313" key="3">
    <source>
        <dbReference type="Proteomes" id="UP000094622"/>
    </source>
</evidence>
<keyword evidence="1" id="KW-0472">Membrane</keyword>
<keyword evidence="1" id="KW-1133">Transmembrane helix</keyword>
<dbReference type="AlphaFoldDB" id="A0A1E3H0W9"/>
<evidence type="ECO:0000313" key="2">
    <source>
        <dbReference type="EMBL" id="ODN69221.1"/>
    </source>
</evidence>
<keyword evidence="3" id="KW-1185">Reference proteome</keyword>